<reference evidence="2" key="1">
    <citation type="submission" date="2016-02" db="EMBL/GenBank/DDBJ databases">
        <title>Draft genome sequence of Microdochium bolleyi, a fungal endophyte of beachgrass.</title>
        <authorList>
            <consortium name="DOE Joint Genome Institute"/>
            <person name="David A.S."/>
            <person name="May G."/>
            <person name="Haridas S."/>
            <person name="Lim J."/>
            <person name="Wang M."/>
            <person name="Labutti K."/>
            <person name="Lipzen A."/>
            <person name="Barry K."/>
            <person name="Grigoriev I.V."/>
        </authorList>
    </citation>
    <scope>NUCLEOTIDE SEQUENCE [LARGE SCALE GENOMIC DNA]</scope>
    <source>
        <strain evidence="2">J235TASD1</strain>
    </source>
</reference>
<feature type="non-terminal residue" evidence="1">
    <location>
        <position position="76"/>
    </location>
</feature>
<sequence>MRRQRCQQLSSFRVLDSSVRHVIHDGQLTDYVNNKAELCTINGERLSAKYDSRFVTEHTIYDHTSCPTKAWFDSKQ</sequence>
<dbReference type="EMBL" id="KQ964245">
    <property type="protein sequence ID" value="KXJ97656.1"/>
    <property type="molecule type" value="Genomic_DNA"/>
</dbReference>
<name>A0A136JKJ6_9PEZI</name>
<evidence type="ECO:0000313" key="2">
    <source>
        <dbReference type="Proteomes" id="UP000070501"/>
    </source>
</evidence>
<dbReference type="Proteomes" id="UP000070501">
    <property type="component" value="Unassembled WGS sequence"/>
</dbReference>
<protein>
    <submittedName>
        <fullName evidence="1">Uncharacterized protein</fullName>
    </submittedName>
</protein>
<proteinExistence type="predicted"/>
<dbReference type="InParanoid" id="A0A136JKJ6"/>
<evidence type="ECO:0000313" key="1">
    <source>
        <dbReference type="EMBL" id="KXJ97656.1"/>
    </source>
</evidence>
<dbReference type="AlphaFoldDB" id="A0A136JKJ6"/>
<organism evidence="1 2">
    <name type="scientific">Microdochium bolleyi</name>
    <dbReference type="NCBI Taxonomy" id="196109"/>
    <lineage>
        <taxon>Eukaryota</taxon>
        <taxon>Fungi</taxon>
        <taxon>Dikarya</taxon>
        <taxon>Ascomycota</taxon>
        <taxon>Pezizomycotina</taxon>
        <taxon>Sordariomycetes</taxon>
        <taxon>Xylariomycetidae</taxon>
        <taxon>Xylariales</taxon>
        <taxon>Microdochiaceae</taxon>
        <taxon>Microdochium</taxon>
    </lineage>
</organism>
<accession>A0A136JKJ6</accession>
<gene>
    <name evidence="1" type="ORF">Micbo1qcDRAFT_156614</name>
</gene>
<keyword evidence="2" id="KW-1185">Reference proteome</keyword>